<evidence type="ECO:0000313" key="4">
    <source>
        <dbReference type="EMBL" id="GGF86418.1"/>
    </source>
</evidence>
<dbReference type="RefSeq" id="WP_188447497.1">
    <property type="nucleotide sequence ID" value="NZ_BMFO01000001.1"/>
</dbReference>
<dbReference type="Gene3D" id="3.90.1200.10">
    <property type="match status" value="1"/>
</dbReference>
<protein>
    <submittedName>
        <fullName evidence="4">Aminoglycoside phosphotransferase</fullName>
    </submittedName>
</protein>
<dbReference type="PANTHER" id="PTHR33540:SF1">
    <property type="entry name" value="N-ACETYLMURAMATE_N-ACETYLGLUCOSAMINE KINASE"/>
    <property type="match status" value="1"/>
</dbReference>
<dbReference type="InterPro" id="IPR002575">
    <property type="entry name" value="Aminoglycoside_PTrfase"/>
</dbReference>
<dbReference type="Gene3D" id="3.30.200.20">
    <property type="entry name" value="Phosphorylase Kinase, domain 1"/>
    <property type="match status" value="1"/>
</dbReference>
<dbReference type="EMBL" id="BMFO01000001">
    <property type="protein sequence ID" value="GGF86418.1"/>
    <property type="molecule type" value="Genomic_DNA"/>
</dbReference>
<organism evidence="4 5">
    <name type="scientific">Arenimonas maotaiensis</name>
    <dbReference type="NCBI Taxonomy" id="1446479"/>
    <lineage>
        <taxon>Bacteria</taxon>
        <taxon>Pseudomonadati</taxon>
        <taxon>Pseudomonadota</taxon>
        <taxon>Gammaproteobacteria</taxon>
        <taxon>Lysobacterales</taxon>
        <taxon>Lysobacteraceae</taxon>
        <taxon>Arenimonas</taxon>
    </lineage>
</organism>
<evidence type="ECO:0000259" key="3">
    <source>
        <dbReference type="Pfam" id="PF01636"/>
    </source>
</evidence>
<dbReference type="AlphaFoldDB" id="A0A917CEL6"/>
<evidence type="ECO:0000256" key="1">
    <source>
        <dbReference type="ARBA" id="ARBA00022741"/>
    </source>
</evidence>
<comment type="caution">
    <text evidence="4">The sequence shown here is derived from an EMBL/GenBank/DDBJ whole genome shotgun (WGS) entry which is preliminary data.</text>
</comment>
<evidence type="ECO:0000256" key="2">
    <source>
        <dbReference type="ARBA" id="ARBA00022840"/>
    </source>
</evidence>
<name>A0A917CEL6_9GAMM</name>
<sequence length="333" mass="37435">MSSSSRPAQRLLWAQTVLADPALQLHSASSDASFRSYWRGESGGRTWIVMDAPPDKEDTGPWLAMAKRLTDAGLNAPAVRAVDADRGFVLMSDLGTRLFLPELDEGTVDTLYGQALDALLRMQTRLPCDDLPPYDEARLVAEMELMPTWFFERHLGFTPGCEQWDVIESAFRALVDAATAQTAVFVHRDYHSRNLLIGESGDPGILDFQDAVRGPMTYDLVSLLRDCYIEWPQARVEAWVEGYRQRAEAAGLRTGDAARFLRAFDLMGLQRHLKVLGIFCRLYYRDAKAGYLNDLPLVWKYTREVGRRHPETAALIALIEQAIGDRDIRLPSA</sequence>
<keyword evidence="5" id="KW-1185">Reference proteome</keyword>
<accession>A0A917CEL6</accession>
<keyword evidence="1" id="KW-0547">Nucleotide-binding</keyword>
<dbReference type="Proteomes" id="UP000632858">
    <property type="component" value="Unassembled WGS sequence"/>
</dbReference>
<dbReference type="GO" id="GO:0005524">
    <property type="term" value="F:ATP binding"/>
    <property type="evidence" value="ECO:0007669"/>
    <property type="project" value="UniProtKB-KW"/>
</dbReference>
<dbReference type="SUPFAM" id="SSF56112">
    <property type="entry name" value="Protein kinase-like (PK-like)"/>
    <property type="match status" value="1"/>
</dbReference>
<evidence type="ECO:0000313" key="5">
    <source>
        <dbReference type="Proteomes" id="UP000632858"/>
    </source>
</evidence>
<dbReference type="Pfam" id="PF01636">
    <property type="entry name" value="APH"/>
    <property type="match status" value="1"/>
</dbReference>
<gene>
    <name evidence="4" type="ORF">GCM10010960_05460</name>
</gene>
<reference evidence="4" key="1">
    <citation type="journal article" date="2014" name="Int. J. Syst. Evol. Microbiol.">
        <title>Complete genome sequence of Corynebacterium casei LMG S-19264T (=DSM 44701T), isolated from a smear-ripened cheese.</title>
        <authorList>
            <consortium name="US DOE Joint Genome Institute (JGI-PGF)"/>
            <person name="Walter F."/>
            <person name="Albersmeier A."/>
            <person name="Kalinowski J."/>
            <person name="Ruckert C."/>
        </authorList>
    </citation>
    <scope>NUCLEOTIDE SEQUENCE</scope>
    <source>
        <strain evidence="4">CGMCC 1.12726</strain>
    </source>
</reference>
<reference evidence="4" key="2">
    <citation type="submission" date="2020-09" db="EMBL/GenBank/DDBJ databases">
        <authorList>
            <person name="Sun Q."/>
            <person name="Zhou Y."/>
        </authorList>
    </citation>
    <scope>NUCLEOTIDE SEQUENCE</scope>
    <source>
        <strain evidence="4">CGMCC 1.12726</strain>
    </source>
</reference>
<proteinExistence type="predicted"/>
<feature type="domain" description="Aminoglycoside phosphotransferase" evidence="3">
    <location>
        <begin position="28"/>
        <end position="250"/>
    </location>
</feature>
<dbReference type="PANTHER" id="PTHR33540">
    <property type="entry name" value="TRNA THREONYLCARBAMOYLADENOSINE BIOSYNTHESIS PROTEIN TSAE"/>
    <property type="match status" value="1"/>
</dbReference>
<keyword evidence="2" id="KW-0067">ATP-binding</keyword>
<dbReference type="InterPro" id="IPR011009">
    <property type="entry name" value="Kinase-like_dom_sf"/>
</dbReference>